<feature type="binding site" evidence="7">
    <location>
        <position position="492"/>
    </location>
    <ligand>
        <name>ATP</name>
        <dbReference type="ChEBI" id="CHEBI:30616"/>
    </ligand>
</feature>
<dbReference type="GO" id="GO:0006422">
    <property type="term" value="P:aspartyl-tRNA aminoacylation"/>
    <property type="evidence" value="ECO:0007669"/>
    <property type="project" value="UniProtKB-UniRule"/>
</dbReference>
<evidence type="ECO:0000256" key="3">
    <source>
        <dbReference type="ARBA" id="ARBA00022741"/>
    </source>
</evidence>
<dbReference type="EC" id="6.1.1.12" evidence="7"/>
<dbReference type="GO" id="GO:0005524">
    <property type="term" value="F:ATP binding"/>
    <property type="evidence" value="ECO:0007669"/>
    <property type="project" value="UniProtKB-UniRule"/>
</dbReference>
<dbReference type="InterPro" id="IPR012340">
    <property type="entry name" value="NA-bd_OB-fold"/>
</dbReference>
<evidence type="ECO:0000256" key="5">
    <source>
        <dbReference type="ARBA" id="ARBA00022917"/>
    </source>
</evidence>
<dbReference type="NCBIfam" id="NF001750">
    <property type="entry name" value="PRK00476.1"/>
    <property type="match status" value="1"/>
</dbReference>
<keyword evidence="3 7" id="KW-0547">Nucleotide-binding</keyword>
<evidence type="ECO:0000256" key="1">
    <source>
        <dbReference type="ARBA" id="ARBA00006303"/>
    </source>
</evidence>
<feature type="binding site" evidence="7">
    <location>
        <begin position="224"/>
        <end position="226"/>
    </location>
    <ligand>
        <name>ATP</name>
        <dbReference type="ChEBI" id="CHEBI:30616"/>
    </ligand>
</feature>
<keyword evidence="6 7" id="KW-0030">Aminoacyl-tRNA synthetase</keyword>
<feature type="binding site" evidence="7">
    <location>
        <begin position="544"/>
        <end position="547"/>
    </location>
    <ligand>
        <name>ATP</name>
        <dbReference type="ChEBI" id="CHEBI:30616"/>
    </ligand>
</feature>
<dbReference type="GO" id="GO:0005737">
    <property type="term" value="C:cytoplasm"/>
    <property type="evidence" value="ECO:0007669"/>
    <property type="project" value="UniProtKB-SubCell"/>
</dbReference>
<comment type="similarity">
    <text evidence="1 7">Belongs to the class-II aminoacyl-tRNA synthetase family. Type 1 subfamily.</text>
</comment>
<dbReference type="HAMAP" id="MF_00044">
    <property type="entry name" value="Asp_tRNA_synth_type1"/>
    <property type="match status" value="1"/>
</dbReference>
<evidence type="ECO:0000313" key="10">
    <source>
        <dbReference type="Proteomes" id="UP000233517"/>
    </source>
</evidence>
<dbReference type="Gene3D" id="2.40.50.140">
    <property type="entry name" value="Nucleic acid-binding proteins"/>
    <property type="match status" value="1"/>
</dbReference>
<dbReference type="InterPro" id="IPR004365">
    <property type="entry name" value="NA-bd_OB_tRNA"/>
</dbReference>
<dbReference type="Gene3D" id="3.30.930.10">
    <property type="entry name" value="Bira Bifunctional Protein, Domain 2"/>
    <property type="match status" value="1"/>
</dbReference>
<dbReference type="SUPFAM" id="SSF50249">
    <property type="entry name" value="Nucleic acid-binding proteins"/>
    <property type="match status" value="1"/>
</dbReference>
<dbReference type="Pfam" id="PF00152">
    <property type="entry name" value="tRNA-synt_2"/>
    <property type="match status" value="1"/>
</dbReference>
<feature type="binding site" evidence="7">
    <location>
        <position position="224"/>
    </location>
    <ligand>
        <name>L-aspartate</name>
        <dbReference type="ChEBI" id="CHEBI:29991"/>
    </ligand>
</feature>
<dbReference type="PANTHER" id="PTHR22594:SF5">
    <property type="entry name" value="ASPARTATE--TRNA LIGASE, MITOCHONDRIAL"/>
    <property type="match status" value="1"/>
</dbReference>
<keyword evidence="2 7" id="KW-0436">Ligase</keyword>
<dbReference type="EMBL" id="PHAI01000002">
    <property type="protein sequence ID" value="PKM91309.1"/>
    <property type="molecule type" value="Genomic_DNA"/>
</dbReference>
<dbReference type="InterPro" id="IPR047089">
    <property type="entry name" value="Asp-tRNA-ligase_1_N"/>
</dbReference>
<dbReference type="NCBIfam" id="TIGR00459">
    <property type="entry name" value="aspS_bact"/>
    <property type="match status" value="1"/>
</dbReference>
<dbReference type="InterPro" id="IPR006195">
    <property type="entry name" value="aa-tRNA-synth_II"/>
</dbReference>
<dbReference type="GO" id="GO:0004815">
    <property type="term" value="F:aspartate-tRNA ligase activity"/>
    <property type="evidence" value="ECO:0007669"/>
    <property type="project" value="UniProtKB-UniRule"/>
</dbReference>
<dbReference type="PRINTS" id="PR01042">
    <property type="entry name" value="TRNASYNTHASP"/>
</dbReference>
<keyword evidence="4 7" id="KW-0067">ATP-binding</keyword>
<dbReference type="InterPro" id="IPR004524">
    <property type="entry name" value="Asp-tRNA-ligase_1"/>
</dbReference>
<dbReference type="InterPro" id="IPR004115">
    <property type="entry name" value="GAD-like_sf"/>
</dbReference>
<dbReference type="AlphaFoldDB" id="A0A2N2E9D4"/>
<evidence type="ECO:0000256" key="2">
    <source>
        <dbReference type="ARBA" id="ARBA00022598"/>
    </source>
</evidence>
<dbReference type="InterPro" id="IPR002312">
    <property type="entry name" value="Asp/Asn-tRNA-synth_IIb"/>
</dbReference>
<proteinExistence type="inferred from homology"/>
<comment type="subcellular location">
    <subcellularLocation>
        <location evidence="7">Cytoplasm</location>
    </subcellularLocation>
</comment>
<evidence type="ECO:0000259" key="8">
    <source>
        <dbReference type="PROSITE" id="PS50862"/>
    </source>
</evidence>
<dbReference type="CDD" id="cd04317">
    <property type="entry name" value="EcAspRS_like_N"/>
    <property type="match status" value="1"/>
</dbReference>
<dbReference type="GO" id="GO:0003676">
    <property type="term" value="F:nucleic acid binding"/>
    <property type="evidence" value="ECO:0007669"/>
    <property type="project" value="InterPro"/>
</dbReference>
<evidence type="ECO:0000256" key="6">
    <source>
        <dbReference type="ARBA" id="ARBA00023146"/>
    </source>
</evidence>
<comment type="function">
    <text evidence="7">Catalyzes the attachment of L-aspartate to tRNA(Asp) in a two-step reaction: L-aspartate is first activated by ATP to form Asp-AMP and then transferred to the acceptor end of tRNA(Asp).</text>
</comment>
<comment type="caution">
    <text evidence="9">The sequence shown here is derived from an EMBL/GenBank/DDBJ whole genome shotgun (WGS) entry which is preliminary data.</text>
</comment>
<dbReference type="SUPFAM" id="SSF55261">
    <property type="entry name" value="GAD domain-like"/>
    <property type="match status" value="1"/>
</dbReference>
<keyword evidence="7" id="KW-0963">Cytoplasm</keyword>
<reference evidence="9 10" key="1">
    <citation type="journal article" date="2017" name="ISME J.">
        <title>Potential for microbial H2 and metal transformations associated with novel bacteria and archaea in deep terrestrial subsurface sediments.</title>
        <authorList>
            <person name="Hernsdorf A.W."/>
            <person name="Amano Y."/>
            <person name="Miyakawa K."/>
            <person name="Ise K."/>
            <person name="Suzuki Y."/>
            <person name="Anantharaman K."/>
            <person name="Probst A."/>
            <person name="Burstein D."/>
            <person name="Thomas B.C."/>
            <person name="Banfield J.F."/>
        </authorList>
    </citation>
    <scope>NUCLEOTIDE SEQUENCE [LARGE SCALE GENOMIC DNA]</scope>
    <source>
        <strain evidence="9">HGW-Falkowbacteria-1</strain>
    </source>
</reference>
<evidence type="ECO:0000313" key="9">
    <source>
        <dbReference type="EMBL" id="PKM91309.1"/>
    </source>
</evidence>
<dbReference type="InterPro" id="IPR029351">
    <property type="entry name" value="GAD_dom"/>
</dbReference>
<protein>
    <recommendedName>
        <fullName evidence="7">Aspartate--tRNA ligase</fullName>
        <ecNumber evidence="7">6.1.1.12</ecNumber>
    </recommendedName>
    <alternativeName>
        <fullName evidence="7">Aspartyl-tRNA synthetase</fullName>
        <shortName evidence="7">AspRS</shortName>
    </alternativeName>
</protein>
<feature type="binding site" evidence="7">
    <location>
        <position position="499"/>
    </location>
    <ligand>
        <name>L-aspartate</name>
        <dbReference type="ChEBI" id="CHEBI:29991"/>
    </ligand>
</feature>
<keyword evidence="5 7" id="KW-0648">Protein biosynthesis</keyword>
<sequence length="598" mass="68334">MLRTHTCGELNEKNIGEIVVLSGWVNSCRDLGSLIFIDLRDKYGLTQIKFDSTVGDKNIFNILKDIKNEWVLQIEGKVVARSPETTNTKIFTGHIELEIVSITVLNRSLVLPFELNEERGGEVNEALRLKYRFLDLRRPKLQQMLKTKDEIIKYTRAYFHKLDFTEIQTPILANSSPEGARDFLIPSRIYPGKFFALPQAPQQFKQLLMVGGVDKYFQIAPCFRDEDPRMDRHYGEFYQLDMEMSFVEQDDIFKIMEPLMIELVEKFSSKKIVNLMENGRFEKISWTESMNRFGSDKPDLRFALEIKDLSEILKDCNFAIFQDQIKDGGFVKAFNVKGGAFFSRKEIDLVIEEAKKKGLKGLSYIVLKDNIIQSSLSKFLTEDLINKIVAECSALDGDIIFIAADKWRELCGAMGHLRSYLAEKMNLKDNNLAAFAWIVDFPMYEYSEIEDGRIDFGHNPFSMPQGGIEALNSQDPLSILAYQYDLVFNGFEISSGAIRNHDPEIMYKAFEVAGYSKKEVDEKFSAMINAFSYGAPPHGGNAPGLDRIIMVLNDWSSIRDIYAFPKDSRGKDLMTGAPCEVDKKLLDDLSLILKKTEK</sequence>
<dbReference type="Gene3D" id="3.30.1360.30">
    <property type="entry name" value="GAD-like domain"/>
    <property type="match status" value="1"/>
</dbReference>
<dbReference type="InterPro" id="IPR045864">
    <property type="entry name" value="aa-tRNA-synth_II/BPL/LPL"/>
</dbReference>
<comment type="catalytic activity">
    <reaction evidence="7">
        <text>tRNA(Asp) + L-aspartate + ATP = L-aspartyl-tRNA(Asp) + AMP + diphosphate</text>
        <dbReference type="Rhea" id="RHEA:19649"/>
        <dbReference type="Rhea" id="RHEA-COMP:9660"/>
        <dbReference type="Rhea" id="RHEA-COMP:9678"/>
        <dbReference type="ChEBI" id="CHEBI:29991"/>
        <dbReference type="ChEBI" id="CHEBI:30616"/>
        <dbReference type="ChEBI" id="CHEBI:33019"/>
        <dbReference type="ChEBI" id="CHEBI:78442"/>
        <dbReference type="ChEBI" id="CHEBI:78516"/>
        <dbReference type="ChEBI" id="CHEBI:456215"/>
        <dbReference type="EC" id="6.1.1.12"/>
    </reaction>
</comment>
<evidence type="ECO:0000256" key="4">
    <source>
        <dbReference type="ARBA" id="ARBA00022840"/>
    </source>
</evidence>
<name>A0A2N2E9D4_9BACT</name>
<gene>
    <name evidence="7" type="primary">aspS</name>
    <name evidence="9" type="ORF">CVU82_01780</name>
</gene>
<dbReference type="PROSITE" id="PS50862">
    <property type="entry name" value="AA_TRNA_LIGASE_II"/>
    <property type="match status" value="1"/>
</dbReference>
<accession>A0A2N2E9D4</accession>
<dbReference type="InterPro" id="IPR004364">
    <property type="entry name" value="Aa-tRNA-synt_II"/>
</dbReference>
<dbReference type="Pfam" id="PF02938">
    <property type="entry name" value="GAD"/>
    <property type="match status" value="1"/>
</dbReference>
<feature type="domain" description="Aminoacyl-transfer RNA synthetases class-II family profile" evidence="8">
    <location>
        <begin position="150"/>
        <end position="578"/>
    </location>
</feature>
<evidence type="ECO:0000256" key="7">
    <source>
        <dbReference type="HAMAP-Rule" id="MF_00044"/>
    </source>
</evidence>
<comment type="caution">
    <text evidence="7">Lacks conserved residue(s) required for the propagation of feature annotation.</text>
</comment>
<feature type="region of interest" description="Aspartate" evidence="7">
    <location>
        <begin position="202"/>
        <end position="205"/>
    </location>
</feature>
<dbReference type="Proteomes" id="UP000233517">
    <property type="component" value="Unassembled WGS sequence"/>
</dbReference>
<organism evidence="9 10">
    <name type="scientific">Candidatus Falkowbacteria bacterium HGW-Falkowbacteria-1</name>
    <dbReference type="NCBI Taxonomy" id="2013768"/>
    <lineage>
        <taxon>Bacteria</taxon>
        <taxon>Candidatus Falkowiibacteriota</taxon>
    </lineage>
</organism>
<comment type="subunit">
    <text evidence="7">Homodimer.</text>
</comment>
<feature type="binding site" evidence="7">
    <location>
        <position position="178"/>
    </location>
    <ligand>
        <name>L-aspartate</name>
        <dbReference type="ChEBI" id="CHEBI:29991"/>
    </ligand>
</feature>
<feature type="binding site" evidence="7">
    <location>
        <position position="458"/>
    </location>
    <ligand>
        <name>L-aspartate</name>
        <dbReference type="ChEBI" id="CHEBI:29991"/>
    </ligand>
</feature>
<dbReference type="Pfam" id="PF01336">
    <property type="entry name" value="tRNA_anti-codon"/>
    <property type="match status" value="1"/>
</dbReference>
<dbReference type="PANTHER" id="PTHR22594">
    <property type="entry name" value="ASPARTYL/LYSYL-TRNA SYNTHETASE"/>
    <property type="match status" value="1"/>
</dbReference>
<dbReference type="SUPFAM" id="SSF55681">
    <property type="entry name" value="Class II aaRS and biotin synthetases"/>
    <property type="match status" value="1"/>
</dbReference>